<dbReference type="GO" id="GO:0072669">
    <property type="term" value="C:tRNA-splicing ligase complex"/>
    <property type="evidence" value="ECO:0000318"/>
    <property type="project" value="GO_Central"/>
</dbReference>
<sequence length="247" mass="27792">MFKRKLNALGYPKSSTFDPSVVEQCKELVIWLEDQKIRHYKVENRVFLKTANAKSWPAALEKYLKDVDYPFTKKNQNMVIDWLLGLAVRLEYGDDVEKYNSVSPEKVEKPKENGASAKSPLQDINEKSMEFRTGVRSLAKVLDIPIHPDDTVTLEAVKILIEERLSTPALEAAKTTSKPVGRAVPIDDIKLGFDTGDPMINKAAKALRLLHINELRKLQTQVNEAIVAVQAITANPKTDQRLGKIGR</sequence>
<evidence type="ECO:0000313" key="3">
    <source>
        <dbReference type="Ensembl" id="ENSCINP00000024438.2"/>
    </source>
</evidence>
<proteinExistence type="inferred from homology"/>
<dbReference type="FunCoup" id="F7BMD5">
    <property type="interactions" value="527"/>
</dbReference>
<dbReference type="PANTHER" id="PTHR15924">
    <property type="entry name" value="CLE"/>
    <property type="match status" value="1"/>
</dbReference>
<dbReference type="STRING" id="7719.ENSCINP00000024438"/>
<dbReference type="Proteomes" id="UP000008144">
    <property type="component" value="Chromosome 8"/>
</dbReference>
<dbReference type="Ensembl" id="ENSCINT00000024684.2">
    <property type="protein sequence ID" value="ENSCINP00000024438.2"/>
    <property type="gene ID" value="ENSCING00000013271.2"/>
</dbReference>
<accession>F7BMD5</accession>
<organism evidence="3 4">
    <name type="scientific">Ciona intestinalis</name>
    <name type="common">Transparent sea squirt</name>
    <name type="synonym">Ascidia intestinalis</name>
    <dbReference type="NCBI Taxonomy" id="7719"/>
    <lineage>
        <taxon>Eukaryota</taxon>
        <taxon>Metazoa</taxon>
        <taxon>Chordata</taxon>
        <taxon>Tunicata</taxon>
        <taxon>Ascidiacea</taxon>
        <taxon>Phlebobranchia</taxon>
        <taxon>Cionidae</taxon>
        <taxon>Ciona</taxon>
    </lineage>
</organism>
<dbReference type="GeneTree" id="ENSGT00390000005163"/>
<reference evidence="3" key="4">
    <citation type="submission" date="2025-09" db="UniProtKB">
        <authorList>
            <consortium name="Ensembl"/>
        </authorList>
    </citation>
    <scope>IDENTIFICATION</scope>
</reference>
<dbReference type="OMA" id="YPMRILR"/>
<evidence type="ECO:0000313" key="4">
    <source>
        <dbReference type="Proteomes" id="UP000008144"/>
    </source>
</evidence>
<dbReference type="InterPro" id="IPR019265">
    <property type="entry name" value="RTRAF"/>
</dbReference>
<evidence type="ECO:0000256" key="2">
    <source>
        <dbReference type="ARBA" id="ARBA00015365"/>
    </source>
</evidence>
<keyword evidence="4" id="KW-1185">Reference proteome</keyword>
<reference evidence="3" key="3">
    <citation type="submission" date="2025-08" db="UniProtKB">
        <authorList>
            <consortium name="Ensembl"/>
        </authorList>
    </citation>
    <scope>IDENTIFICATION</scope>
</reference>
<reference evidence="3" key="2">
    <citation type="journal article" date="2008" name="Genome Biol.">
        <title>Improved genome assembly and evidence-based global gene model set for the chordate Ciona intestinalis: new insight into intron and operon populations.</title>
        <authorList>
            <person name="Satou Y."/>
            <person name="Mineta K."/>
            <person name="Ogasawara M."/>
            <person name="Sasakura Y."/>
            <person name="Shoguchi E."/>
            <person name="Ueno K."/>
            <person name="Yamada L."/>
            <person name="Matsumoto J."/>
            <person name="Wasserscheid J."/>
            <person name="Dewar K."/>
            <person name="Wiley G.B."/>
            <person name="Macmil S.L."/>
            <person name="Roe B.A."/>
            <person name="Zeller R.W."/>
            <person name="Hastings K.E."/>
            <person name="Lemaire P."/>
            <person name="Lindquist E."/>
            <person name="Endo T."/>
            <person name="Hotta K."/>
            <person name="Inaba K."/>
        </authorList>
    </citation>
    <scope>NUCLEOTIDE SEQUENCE [LARGE SCALE GENOMIC DNA]</scope>
    <source>
        <strain evidence="3">wild type</strain>
    </source>
</reference>
<protein>
    <recommendedName>
        <fullName evidence="2">RNA transcription, translation and transport factor protein</fullName>
    </recommendedName>
</protein>
<name>F7BMD5_CIOIN</name>
<dbReference type="EMBL" id="EAAA01002650">
    <property type="status" value="NOT_ANNOTATED_CDS"/>
    <property type="molecule type" value="Genomic_DNA"/>
</dbReference>
<dbReference type="HOGENOM" id="CLU_075085_0_0_1"/>
<dbReference type="Pfam" id="PF10036">
    <property type="entry name" value="RLL"/>
    <property type="match status" value="1"/>
</dbReference>
<dbReference type="InParanoid" id="F7BMD5"/>
<comment type="similarity">
    <text evidence="1">Belongs to the RTRAF family.</text>
</comment>
<dbReference type="AlphaFoldDB" id="F7BMD5"/>
<reference evidence="4" key="1">
    <citation type="journal article" date="2002" name="Science">
        <title>The draft genome of Ciona intestinalis: insights into chordate and vertebrate origins.</title>
        <authorList>
            <person name="Dehal P."/>
            <person name="Satou Y."/>
            <person name="Campbell R.K."/>
            <person name="Chapman J."/>
            <person name="Degnan B."/>
            <person name="De Tomaso A."/>
            <person name="Davidson B."/>
            <person name="Di Gregorio A."/>
            <person name="Gelpke M."/>
            <person name="Goodstein D.M."/>
            <person name="Harafuji N."/>
            <person name="Hastings K.E."/>
            <person name="Ho I."/>
            <person name="Hotta K."/>
            <person name="Huang W."/>
            <person name="Kawashima T."/>
            <person name="Lemaire P."/>
            <person name="Martinez D."/>
            <person name="Meinertzhagen I.A."/>
            <person name="Necula S."/>
            <person name="Nonaka M."/>
            <person name="Putnam N."/>
            <person name="Rash S."/>
            <person name="Saiga H."/>
            <person name="Satake M."/>
            <person name="Terry A."/>
            <person name="Yamada L."/>
            <person name="Wang H.G."/>
            <person name="Awazu S."/>
            <person name="Azumi K."/>
            <person name="Boore J."/>
            <person name="Branno M."/>
            <person name="Chin-Bow S."/>
            <person name="DeSantis R."/>
            <person name="Doyle S."/>
            <person name="Francino P."/>
            <person name="Keys D.N."/>
            <person name="Haga S."/>
            <person name="Hayashi H."/>
            <person name="Hino K."/>
            <person name="Imai K.S."/>
            <person name="Inaba K."/>
            <person name="Kano S."/>
            <person name="Kobayashi K."/>
            <person name="Kobayashi M."/>
            <person name="Lee B.I."/>
            <person name="Makabe K.W."/>
            <person name="Manohar C."/>
            <person name="Matassi G."/>
            <person name="Medina M."/>
            <person name="Mochizuki Y."/>
            <person name="Mount S."/>
            <person name="Morishita T."/>
            <person name="Miura S."/>
            <person name="Nakayama A."/>
            <person name="Nishizaka S."/>
            <person name="Nomoto H."/>
            <person name="Ohta F."/>
            <person name="Oishi K."/>
            <person name="Rigoutsos I."/>
            <person name="Sano M."/>
            <person name="Sasaki A."/>
            <person name="Sasakura Y."/>
            <person name="Shoguchi E."/>
            <person name="Shin-i T."/>
            <person name="Spagnuolo A."/>
            <person name="Stainier D."/>
            <person name="Suzuki M.M."/>
            <person name="Tassy O."/>
            <person name="Takatori N."/>
            <person name="Tokuoka M."/>
            <person name="Yagi K."/>
            <person name="Yoshizaki F."/>
            <person name="Wada S."/>
            <person name="Zhang C."/>
            <person name="Hyatt P.D."/>
            <person name="Larimer F."/>
            <person name="Detter C."/>
            <person name="Doggett N."/>
            <person name="Glavina T."/>
            <person name="Hawkins T."/>
            <person name="Richardson P."/>
            <person name="Lucas S."/>
            <person name="Kohara Y."/>
            <person name="Levine M."/>
            <person name="Satoh N."/>
            <person name="Rokhsar D.S."/>
        </authorList>
    </citation>
    <scope>NUCLEOTIDE SEQUENCE [LARGE SCALE GENOMIC DNA]</scope>
</reference>
<evidence type="ECO:0000256" key="1">
    <source>
        <dbReference type="ARBA" id="ARBA00008602"/>
    </source>
</evidence>
<dbReference type="GO" id="GO:0003723">
    <property type="term" value="F:RNA binding"/>
    <property type="evidence" value="ECO:0000318"/>
    <property type="project" value="GO_Central"/>
</dbReference>
<gene>
    <name evidence="3" type="primary">LOC100180085</name>
</gene>
<dbReference type="GO" id="GO:0006388">
    <property type="term" value="P:tRNA splicing, via endonucleolytic cleavage and ligation"/>
    <property type="evidence" value="ECO:0000318"/>
    <property type="project" value="GO_Central"/>
</dbReference>